<dbReference type="PANTHER" id="PTHR48094:SF12">
    <property type="entry name" value="PARKINSON DISEASE PROTEIN 7 HOMOLOG"/>
    <property type="match status" value="1"/>
</dbReference>
<dbReference type="CDD" id="cd03135">
    <property type="entry name" value="GATase1_DJ-1"/>
    <property type="match status" value="1"/>
</dbReference>
<dbReference type="AlphaFoldDB" id="A0A383VC10"/>
<name>A0A383VC10_TETOB</name>
<dbReference type="InterPro" id="IPR029062">
    <property type="entry name" value="Class_I_gatase-like"/>
</dbReference>
<evidence type="ECO:0000256" key="2">
    <source>
        <dbReference type="ARBA" id="ARBA00022737"/>
    </source>
</evidence>
<dbReference type="InterPro" id="IPR002818">
    <property type="entry name" value="DJ-1/PfpI"/>
</dbReference>
<organism evidence="4 5">
    <name type="scientific">Tetradesmus obliquus</name>
    <name type="common">Green alga</name>
    <name type="synonym">Acutodesmus obliquus</name>
    <dbReference type="NCBI Taxonomy" id="3088"/>
    <lineage>
        <taxon>Eukaryota</taxon>
        <taxon>Viridiplantae</taxon>
        <taxon>Chlorophyta</taxon>
        <taxon>core chlorophytes</taxon>
        <taxon>Chlorophyceae</taxon>
        <taxon>CS clade</taxon>
        <taxon>Sphaeropleales</taxon>
        <taxon>Scenedesmaceae</taxon>
        <taxon>Tetradesmus</taxon>
    </lineage>
</organism>
<dbReference type="InterPro" id="IPR006287">
    <property type="entry name" value="DJ-1"/>
</dbReference>
<evidence type="ECO:0000259" key="3">
    <source>
        <dbReference type="Pfam" id="PF01965"/>
    </source>
</evidence>
<evidence type="ECO:0000256" key="1">
    <source>
        <dbReference type="ARBA" id="ARBA00008542"/>
    </source>
</evidence>
<sequence>MAAGQKAVLVPIGTGTEEMEAVITIDVLRRAGAAVTVASVENSLEVTCSRGVKLVADQLISEAAAQQYDLIACPGGMPGAERLRDSSTLSQLVKQQQVAGKLYAAICATPAVFFESQGILDGRKATAHPAFSDKLSNQEAVQQRVVVDGKLTTSRGPGTAFEFALALVKQLYGDDKVKEVAGPMVMYDYKL</sequence>
<dbReference type="FunFam" id="3.40.50.880:FF:000015">
    <property type="entry name" value="Protein DJ-1 homolog C"/>
    <property type="match status" value="1"/>
</dbReference>
<dbReference type="GO" id="GO:1903189">
    <property type="term" value="P:glyoxal metabolic process"/>
    <property type="evidence" value="ECO:0007669"/>
    <property type="project" value="TreeGrafter"/>
</dbReference>
<dbReference type="SUPFAM" id="SSF52317">
    <property type="entry name" value="Class I glutamine amidotransferase-like"/>
    <property type="match status" value="1"/>
</dbReference>
<evidence type="ECO:0000313" key="5">
    <source>
        <dbReference type="Proteomes" id="UP000256970"/>
    </source>
</evidence>
<dbReference type="GO" id="GO:0005737">
    <property type="term" value="C:cytoplasm"/>
    <property type="evidence" value="ECO:0007669"/>
    <property type="project" value="TreeGrafter"/>
</dbReference>
<keyword evidence="5" id="KW-1185">Reference proteome</keyword>
<dbReference type="EMBL" id="FNXT01000216">
    <property type="protein sequence ID" value="SZX62299.1"/>
    <property type="molecule type" value="Genomic_DNA"/>
</dbReference>
<accession>A0A383VC10</accession>
<reference evidence="4 5" key="1">
    <citation type="submission" date="2016-10" db="EMBL/GenBank/DDBJ databases">
        <authorList>
            <person name="Cai Z."/>
        </authorList>
    </citation>
    <scope>NUCLEOTIDE SEQUENCE [LARGE SCALE GENOMIC DNA]</scope>
</reference>
<gene>
    <name evidence="4" type="ORF">BQ4739_LOCUS2896</name>
</gene>
<feature type="domain" description="DJ-1/PfpI" evidence="3">
    <location>
        <begin position="7"/>
        <end position="170"/>
    </location>
</feature>
<dbReference type="InterPro" id="IPR050325">
    <property type="entry name" value="Prot/Nucl_acid_deglycase"/>
</dbReference>
<dbReference type="NCBIfam" id="TIGR01383">
    <property type="entry name" value="not_thiJ"/>
    <property type="match status" value="1"/>
</dbReference>
<keyword evidence="2" id="KW-0677">Repeat</keyword>
<dbReference type="Proteomes" id="UP000256970">
    <property type="component" value="Unassembled WGS sequence"/>
</dbReference>
<dbReference type="PANTHER" id="PTHR48094">
    <property type="entry name" value="PROTEIN/NUCLEIC ACID DEGLYCASE DJ-1-RELATED"/>
    <property type="match status" value="1"/>
</dbReference>
<dbReference type="Gene3D" id="3.40.50.880">
    <property type="match status" value="1"/>
</dbReference>
<dbReference type="STRING" id="3088.A0A383VC10"/>
<comment type="similarity">
    <text evidence="1">Belongs to the peptidase C56 family.</text>
</comment>
<dbReference type="Pfam" id="PF01965">
    <property type="entry name" value="DJ-1_PfpI"/>
    <property type="match status" value="1"/>
</dbReference>
<evidence type="ECO:0000313" key="4">
    <source>
        <dbReference type="EMBL" id="SZX62299.1"/>
    </source>
</evidence>
<protein>
    <recommendedName>
        <fullName evidence="3">DJ-1/PfpI domain-containing protein</fullName>
    </recommendedName>
</protein>
<proteinExistence type="inferred from homology"/>